<dbReference type="EMBL" id="JAPEIS010000013">
    <property type="protein sequence ID" value="KAJ8060595.1"/>
    <property type="molecule type" value="Genomic_DNA"/>
</dbReference>
<proteinExistence type="predicted"/>
<gene>
    <name evidence="1" type="ORF">OCU04_010906</name>
</gene>
<comment type="caution">
    <text evidence="1">The sequence shown here is derived from an EMBL/GenBank/DDBJ whole genome shotgun (WGS) entry which is preliminary data.</text>
</comment>
<dbReference type="Proteomes" id="UP001152300">
    <property type="component" value="Unassembled WGS sequence"/>
</dbReference>
<accession>A0A9X0AD66</accession>
<keyword evidence="2" id="KW-1185">Reference proteome</keyword>
<organism evidence="1 2">
    <name type="scientific">Sclerotinia nivalis</name>
    <dbReference type="NCBI Taxonomy" id="352851"/>
    <lineage>
        <taxon>Eukaryota</taxon>
        <taxon>Fungi</taxon>
        <taxon>Dikarya</taxon>
        <taxon>Ascomycota</taxon>
        <taxon>Pezizomycotina</taxon>
        <taxon>Leotiomycetes</taxon>
        <taxon>Helotiales</taxon>
        <taxon>Sclerotiniaceae</taxon>
        <taxon>Sclerotinia</taxon>
    </lineage>
</organism>
<reference evidence="1" key="1">
    <citation type="submission" date="2022-11" db="EMBL/GenBank/DDBJ databases">
        <title>Genome Resource of Sclerotinia nivalis Strain SnTB1, a Plant Pathogen Isolated from American Ginseng.</title>
        <authorList>
            <person name="Fan S."/>
        </authorList>
    </citation>
    <scope>NUCLEOTIDE SEQUENCE</scope>
    <source>
        <strain evidence="1">SnTB1</strain>
    </source>
</reference>
<name>A0A9X0AD66_9HELO</name>
<dbReference type="OrthoDB" id="5326346at2759"/>
<dbReference type="AlphaFoldDB" id="A0A9X0AD66"/>
<protein>
    <submittedName>
        <fullName evidence="1">Uncharacterized protein</fullName>
    </submittedName>
</protein>
<sequence length="259" mass="29326">MRSLAQPINGKWNLVPLKIELQLFTQIAILVDKYQCSEVVRLLPLIWKKELLHTWTQSWTNIACWICIAWQFKQDDEFLKATQLIQEQCVCSFEEILRLVTYSLPIPIFVASKIEPSRLEGIGQAVQILNATTTKYQSSSNNCNSTEVTKVLDSGGDRHRISGDLSGHRKDCDSMVLGSLIKSAIRNDLFPLPRLPYTSWSLKSFTDRVALLEAHTLCFKMSKRPSDEHEIISQLLRAITAVDKSGLTLTTCGKVIMKT</sequence>
<evidence type="ECO:0000313" key="1">
    <source>
        <dbReference type="EMBL" id="KAJ8060595.1"/>
    </source>
</evidence>
<evidence type="ECO:0000313" key="2">
    <source>
        <dbReference type="Proteomes" id="UP001152300"/>
    </source>
</evidence>